<dbReference type="EC" id="2.7.13.3" evidence="2"/>
<keyword evidence="8" id="KW-1185">Reference proteome</keyword>
<dbReference type="Gene3D" id="1.10.287.130">
    <property type="match status" value="1"/>
</dbReference>
<dbReference type="PANTHER" id="PTHR43065:SF42">
    <property type="entry name" value="TWO-COMPONENT SENSOR PPRA"/>
    <property type="match status" value="1"/>
</dbReference>
<organism evidence="7 8">
    <name type="scientific">Candidatus Propionivibrio aalborgensis</name>
    <dbReference type="NCBI Taxonomy" id="1860101"/>
    <lineage>
        <taxon>Bacteria</taxon>
        <taxon>Pseudomonadati</taxon>
        <taxon>Pseudomonadota</taxon>
        <taxon>Betaproteobacteria</taxon>
        <taxon>Rhodocyclales</taxon>
        <taxon>Rhodocyclaceae</taxon>
        <taxon>Propionivibrio</taxon>
    </lineage>
</organism>
<keyword evidence="4" id="KW-1133">Transmembrane helix</keyword>
<dbReference type="CDD" id="cd00082">
    <property type="entry name" value="HisKA"/>
    <property type="match status" value="1"/>
</dbReference>
<evidence type="ECO:0000313" key="7">
    <source>
        <dbReference type="EMBL" id="SBT04564.1"/>
    </source>
</evidence>
<keyword evidence="7" id="KW-0808">Transferase</keyword>
<dbReference type="GO" id="GO:0000155">
    <property type="term" value="F:phosphorelay sensor kinase activity"/>
    <property type="evidence" value="ECO:0007669"/>
    <property type="project" value="InterPro"/>
</dbReference>
<dbReference type="InterPro" id="IPR003594">
    <property type="entry name" value="HATPase_dom"/>
</dbReference>
<feature type="domain" description="Histidine kinase" evidence="6">
    <location>
        <begin position="398"/>
        <end position="613"/>
    </location>
</feature>
<gene>
    <name evidence="7" type="ORF">PROAA_1300014</name>
</gene>
<dbReference type="InterPro" id="IPR036890">
    <property type="entry name" value="HATPase_C_sf"/>
</dbReference>
<dbReference type="SUPFAM" id="SSF55874">
    <property type="entry name" value="ATPase domain of HSP90 chaperone/DNA topoisomerase II/histidine kinase"/>
    <property type="match status" value="1"/>
</dbReference>
<name>A0A1A8XHA9_9RHOO</name>
<dbReference type="AlphaFoldDB" id="A0A1A8XHA9"/>
<dbReference type="InterPro" id="IPR005467">
    <property type="entry name" value="His_kinase_dom"/>
</dbReference>
<feature type="transmembrane region" description="Helical" evidence="4">
    <location>
        <begin position="345"/>
        <end position="364"/>
    </location>
</feature>
<evidence type="ECO:0000256" key="5">
    <source>
        <dbReference type="SAM" id="SignalP"/>
    </source>
</evidence>
<evidence type="ECO:0000256" key="3">
    <source>
        <dbReference type="ARBA" id="ARBA00022553"/>
    </source>
</evidence>
<comment type="catalytic activity">
    <reaction evidence="1">
        <text>ATP + protein L-histidine = ADP + protein N-phospho-L-histidine.</text>
        <dbReference type="EC" id="2.7.13.3"/>
    </reaction>
</comment>
<keyword evidence="4" id="KW-0812">Transmembrane</keyword>
<dbReference type="PANTHER" id="PTHR43065">
    <property type="entry name" value="SENSOR HISTIDINE KINASE"/>
    <property type="match status" value="1"/>
</dbReference>
<evidence type="ECO:0000313" key="8">
    <source>
        <dbReference type="Proteomes" id="UP000199600"/>
    </source>
</evidence>
<sequence length="626" mass="68148">MLLLRLRVVCLLAWIFLPFAAAAEEAPPLRVLILLGSDYTLPASVVETEAILSTLTASTRRRMEFYTEALDANRMALSEYEADFVSLLKRKYQGRQMDVVIAVQAAALDFAERHRPELWPGTPVVFCAMPANWVRGRTFAAGITGVTATVDPVGTLDLAMRLQPDVRQVVILGGVGETDRAFLDGARQALRRFQGRLQATWLDHHTFEQMTEAVSRLPPDTIVLYTVISRDTAGRIYTPREALARIAHASKAPVYGMIDTYMGYGITGGKLQSLETDGRRAAELALRVLGGESAAAIPVLPPLPSECRVDGRELNRFGLPESRLPAGCSIEFSQPGLWAQYRREIIFVLLAIVLQGAAIAVLLVQRRLRRNAEFAARQQFSELAHAARLSTAGQLTAAIAHEINQPLSAILSNAEAAELMLAAESPPIDEVRHILADIRSDDLRAGEVIRQLRSLLSKHAPEMESLDLNTLAAGVLNLLAVEARRRGVAMDMEFGELPPVHGDRVQLQQALLNLILNAMDAMDDIPQSLRRVTVRTAANGKDGVEMAVSDTGHGISPARLPHIFESFTTSKQDGMGLGLSIARSIVEAHGGKIRAENNPGKGATFCFTLLANGNRKPPGKSAELVP</sequence>
<dbReference type="Pfam" id="PF02518">
    <property type="entry name" value="HATPase_c"/>
    <property type="match status" value="1"/>
</dbReference>
<dbReference type="EMBL" id="FLQY01000036">
    <property type="protein sequence ID" value="SBT04564.1"/>
    <property type="molecule type" value="Genomic_DNA"/>
</dbReference>
<evidence type="ECO:0000256" key="1">
    <source>
        <dbReference type="ARBA" id="ARBA00000085"/>
    </source>
</evidence>
<accession>A0A1A8XHA9</accession>
<feature type="chain" id="PRO_5008381465" description="histidine kinase" evidence="5">
    <location>
        <begin position="24"/>
        <end position="626"/>
    </location>
</feature>
<feature type="signal peptide" evidence="5">
    <location>
        <begin position="1"/>
        <end position="23"/>
    </location>
</feature>
<dbReference type="SMART" id="SM00387">
    <property type="entry name" value="HATPase_c"/>
    <property type="match status" value="1"/>
</dbReference>
<evidence type="ECO:0000259" key="6">
    <source>
        <dbReference type="PROSITE" id="PS50109"/>
    </source>
</evidence>
<protein>
    <recommendedName>
        <fullName evidence="2">histidine kinase</fullName>
        <ecNumber evidence="2">2.7.13.3</ecNumber>
    </recommendedName>
</protein>
<dbReference type="SMART" id="SM00388">
    <property type="entry name" value="HisKA"/>
    <property type="match status" value="1"/>
</dbReference>
<dbReference type="InterPro" id="IPR003661">
    <property type="entry name" value="HisK_dim/P_dom"/>
</dbReference>
<reference evidence="7 8" key="1">
    <citation type="submission" date="2016-06" db="EMBL/GenBank/DDBJ databases">
        <authorList>
            <person name="Kjaerup R.B."/>
            <person name="Dalgaard T.S."/>
            <person name="Juul-Madsen H.R."/>
        </authorList>
    </citation>
    <scope>NUCLEOTIDE SEQUENCE [LARGE SCALE GENOMIC DNA]</scope>
    <source>
        <strain evidence="7">2</strain>
    </source>
</reference>
<keyword evidence="5" id="KW-0732">Signal</keyword>
<dbReference type="SUPFAM" id="SSF47384">
    <property type="entry name" value="Homodimeric domain of signal transducing histidine kinase"/>
    <property type="match status" value="1"/>
</dbReference>
<dbReference type="PRINTS" id="PR00344">
    <property type="entry name" value="BCTRLSENSOR"/>
</dbReference>
<proteinExistence type="predicted"/>
<dbReference type="InterPro" id="IPR004358">
    <property type="entry name" value="Sig_transdc_His_kin-like_C"/>
</dbReference>
<keyword evidence="3" id="KW-0597">Phosphoprotein</keyword>
<dbReference type="Proteomes" id="UP000199600">
    <property type="component" value="Unassembled WGS sequence"/>
</dbReference>
<evidence type="ECO:0000256" key="2">
    <source>
        <dbReference type="ARBA" id="ARBA00012438"/>
    </source>
</evidence>
<evidence type="ECO:0000256" key="4">
    <source>
        <dbReference type="SAM" id="Phobius"/>
    </source>
</evidence>
<dbReference type="Gene3D" id="3.30.565.10">
    <property type="entry name" value="Histidine kinase-like ATPase, C-terminal domain"/>
    <property type="match status" value="1"/>
</dbReference>
<keyword evidence="7" id="KW-0418">Kinase</keyword>
<keyword evidence="4" id="KW-0472">Membrane</keyword>
<dbReference type="Gene3D" id="3.40.50.2300">
    <property type="match status" value="2"/>
</dbReference>
<dbReference type="Pfam" id="PF00512">
    <property type="entry name" value="HisKA"/>
    <property type="match status" value="1"/>
</dbReference>
<dbReference type="InterPro" id="IPR036097">
    <property type="entry name" value="HisK_dim/P_sf"/>
</dbReference>
<dbReference type="PROSITE" id="PS50109">
    <property type="entry name" value="HIS_KIN"/>
    <property type="match status" value="1"/>
</dbReference>